<dbReference type="EMBL" id="CP116968">
    <property type="protein sequence ID" value="WNM60622.1"/>
    <property type="molecule type" value="Genomic_DNA"/>
</dbReference>
<keyword evidence="4" id="KW-1185">Reference proteome</keyword>
<dbReference type="InterPro" id="IPR000192">
    <property type="entry name" value="Aminotrans_V_dom"/>
</dbReference>
<keyword evidence="3" id="KW-0808">Transferase</keyword>
<dbReference type="Proteomes" id="UP001302494">
    <property type="component" value="Chromosome"/>
</dbReference>
<keyword evidence="3" id="KW-0032">Aminotransferase</keyword>
<name>A0AA96GG62_9BACT</name>
<sequence>MIYLNPAGLAPFHPDVQQVISRTLDTFSHLLYAEAGIQYYRDTLQECRRTIADWLRLNDEQRLAFMPNTTTACSLVLSRINWKPGNVLLTTTHENATILNEIDKLSDRGVRVIRLDPDVPSGFLPSLERILNEQHIQAIVISHVSHFDGRIFPLTAIQELAESHHTRLIVDGAQAVGHIPVSFQEIYPYAYFFPGHKWCTGPMGTGALIVGNDGHQETQPYWAGYELGTQNIGLIAGFAKACHLKAQQDPHNHILEQVREEWKVCLGHYPGIRIIEWEGAHAPGILSFACLDEHTEQAMHTLSSSHSIAWKTLTHPSYPSNLSIRISWTTDTSNIDIRSTLALFSSRSKE</sequence>
<evidence type="ECO:0000259" key="2">
    <source>
        <dbReference type="Pfam" id="PF00266"/>
    </source>
</evidence>
<dbReference type="PANTHER" id="PTHR43586:SF8">
    <property type="entry name" value="CYSTEINE DESULFURASE 1, CHLOROPLASTIC"/>
    <property type="match status" value="1"/>
</dbReference>
<dbReference type="Pfam" id="PF00266">
    <property type="entry name" value="Aminotran_5"/>
    <property type="match status" value="1"/>
</dbReference>
<organism evidence="3 4">
    <name type="scientific">Candidatus Nitrospira neomarina</name>
    <dbReference type="NCBI Taxonomy" id="3020899"/>
    <lineage>
        <taxon>Bacteria</taxon>
        <taxon>Pseudomonadati</taxon>
        <taxon>Nitrospirota</taxon>
        <taxon>Nitrospiria</taxon>
        <taxon>Nitrospirales</taxon>
        <taxon>Nitrospiraceae</taxon>
        <taxon>Nitrospira</taxon>
    </lineage>
</organism>
<feature type="domain" description="Aminotransferase class V" evidence="2">
    <location>
        <begin position="41"/>
        <end position="319"/>
    </location>
</feature>
<reference evidence="3 4" key="1">
    <citation type="submission" date="2023-01" db="EMBL/GenBank/DDBJ databases">
        <title>Cultivation and genomic characterization of new, ubiquitous marine nitrite-oxidizing bacteria from the Nitrospirales.</title>
        <authorList>
            <person name="Mueller A.J."/>
            <person name="Daebeler A."/>
            <person name="Herbold C.W."/>
            <person name="Kirkegaard R.H."/>
            <person name="Daims H."/>
        </authorList>
    </citation>
    <scope>NUCLEOTIDE SEQUENCE [LARGE SCALE GENOMIC DNA]</scope>
    <source>
        <strain evidence="3 4">DK</strain>
    </source>
</reference>
<dbReference type="Gene3D" id="3.90.1150.10">
    <property type="entry name" value="Aspartate Aminotransferase, domain 1"/>
    <property type="match status" value="1"/>
</dbReference>
<evidence type="ECO:0000256" key="1">
    <source>
        <dbReference type="ARBA" id="ARBA00022898"/>
    </source>
</evidence>
<dbReference type="GO" id="GO:0008483">
    <property type="term" value="F:transaminase activity"/>
    <property type="evidence" value="ECO:0007669"/>
    <property type="project" value="UniProtKB-KW"/>
</dbReference>
<evidence type="ECO:0000313" key="3">
    <source>
        <dbReference type="EMBL" id="WNM60622.1"/>
    </source>
</evidence>
<accession>A0AA96GG62</accession>
<protein>
    <submittedName>
        <fullName evidence="3">Aminotransferase class V-fold PLP-dependent enzyme</fullName>
    </submittedName>
</protein>
<evidence type="ECO:0000313" key="4">
    <source>
        <dbReference type="Proteomes" id="UP001302494"/>
    </source>
</evidence>
<dbReference type="InterPro" id="IPR015424">
    <property type="entry name" value="PyrdxlP-dep_Trfase"/>
</dbReference>
<dbReference type="Gene3D" id="3.40.640.10">
    <property type="entry name" value="Type I PLP-dependent aspartate aminotransferase-like (Major domain)"/>
    <property type="match status" value="1"/>
</dbReference>
<dbReference type="AlphaFoldDB" id="A0AA96GG62"/>
<keyword evidence="1" id="KW-0663">Pyridoxal phosphate</keyword>
<proteinExistence type="predicted"/>
<gene>
    <name evidence="3" type="ORF">PQG83_12725</name>
</gene>
<dbReference type="KEGG" id="nneo:PQG83_12725"/>
<dbReference type="InterPro" id="IPR015421">
    <property type="entry name" value="PyrdxlP-dep_Trfase_major"/>
</dbReference>
<dbReference type="PANTHER" id="PTHR43586">
    <property type="entry name" value="CYSTEINE DESULFURASE"/>
    <property type="match status" value="1"/>
</dbReference>
<dbReference type="RefSeq" id="WP_312741621.1">
    <property type="nucleotide sequence ID" value="NZ_CP116968.1"/>
</dbReference>
<dbReference type="InterPro" id="IPR015422">
    <property type="entry name" value="PyrdxlP-dep_Trfase_small"/>
</dbReference>
<dbReference type="SUPFAM" id="SSF53383">
    <property type="entry name" value="PLP-dependent transferases"/>
    <property type="match status" value="1"/>
</dbReference>